<comment type="caution">
    <text evidence="1">The sequence shown here is derived from an EMBL/GenBank/DDBJ whole genome shotgun (WGS) entry which is preliminary data.</text>
</comment>
<dbReference type="RefSeq" id="WP_147654610.1">
    <property type="nucleotide sequence ID" value="NZ_BRLH01000002.1"/>
</dbReference>
<keyword evidence="2" id="KW-1185">Reference proteome</keyword>
<gene>
    <name evidence="1" type="ORF">SOASR030_12810</name>
</gene>
<dbReference type="EMBL" id="BRLH01000002">
    <property type="protein sequence ID" value="GKX55169.1"/>
    <property type="molecule type" value="Genomic_DNA"/>
</dbReference>
<dbReference type="Proteomes" id="UP001058124">
    <property type="component" value="Unassembled WGS sequence"/>
</dbReference>
<accession>A0AAV5N2D9</accession>
<dbReference type="AlphaFoldDB" id="A0AAV5N2D9"/>
<name>A0AAV5N2D9_9GAMM</name>
<proteinExistence type="predicted"/>
<organism evidence="1 2">
    <name type="scientific">Leminorella grimontii</name>
    <dbReference type="NCBI Taxonomy" id="82981"/>
    <lineage>
        <taxon>Bacteria</taxon>
        <taxon>Pseudomonadati</taxon>
        <taxon>Pseudomonadota</taxon>
        <taxon>Gammaproteobacteria</taxon>
        <taxon>Enterobacterales</taxon>
        <taxon>Budviciaceae</taxon>
        <taxon>Leminorella</taxon>
    </lineage>
</organism>
<evidence type="ECO:0000313" key="1">
    <source>
        <dbReference type="EMBL" id="GKX55169.1"/>
    </source>
</evidence>
<sequence>MDKLTLPRPILFLEFFVRETLFKGKGTQRAALPAYAAFYTGDSTAKRYHLSGQAGWTESVWNIRDRDIHPHAPERTLSFINGIPSVSHSSEHQAVVQRWIDENIHAVLSVEGEFFYQNGWIRRESGIKTCIHPDAASVSAPHGFRIIDVKPDGTVWTDFPRPEAAIKIAPGKTVCFLCRREEYLFGYDEAHDRYQPNLNLVMFVKNNGFHQEVHCVSQRELDAHDASQLCKNSVTIKDFRKSSLRYELG</sequence>
<reference evidence="1" key="1">
    <citation type="submission" date="2022-06" db="EMBL/GenBank/DDBJ databases">
        <title>Draft genome sequences of Leminorella grimontii str. JCM5902.</title>
        <authorList>
            <person name="Wakabayashi Y."/>
            <person name="Kojima K."/>
        </authorList>
    </citation>
    <scope>NUCLEOTIDE SEQUENCE</scope>
    <source>
        <strain evidence="1">JCM 5902</strain>
    </source>
</reference>
<protein>
    <submittedName>
        <fullName evidence="1">Uncharacterized protein</fullName>
    </submittedName>
</protein>
<evidence type="ECO:0000313" key="2">
    <source>
        <dbReference type="Proteomes" id="UP001058124"/>
    </source>
</evidence>